<keyword evidence="1" id="KW-0812">Transmembrane</keyword>
<gene>
    <name evidence="2" type="ORF">GDO78_020889</name>
</gene>
<dbReference type="OrthoDB" id="6132759at2759"/>
<dbReference type="AlphaFoldDB" id="A0A8J6B653"/>
<proteinExistence type="predicted"/>
<evidence type="ECO:0000313" key="3">
    <source>
        <dbReference type="Proteomes" id="UP000770717"/>
    </source>
</evidence>
<evidence type="ECO:0000313" key="2">
    <source>
        <dbReference type="EMBL" id="KAG9463874.1"/>
    </source>
</evidence>
<keyword evidence="1" id="KW-0472">Membrane</keyword>
<protein>
    <submittedName>
        <fullName evidence="2">Uncharacterized protein</fullName>
    </submittedName>
</protein>
<accession>A0A8J6B653</accession>
<comment type="caution">
    <text evidence="2">The sequence shown here is derived from an EMBL/GenBank/DDBJ whole genome shotgun (WGS) entry which is preliminary data.</text>
</comment>
<keyword evidence="3" id="KW-1185">Reference proteome</keyword>
<feature type="transmembrane region" description="Helical" evidence="1">
    <location>
        <begin position="20"/>
        <end position="39"/>
    </location>
</feature>
<dbReference type="EMBL" id="WNTK01005651">
    <property type="protein sequence ID" value="KAG9463874.1"/>
    <property type="molecule type" value="Genomic_DNA"/>
</dbReference>
<keyword evidence="1" id="KW-1133">Transmembrane helix</keyword>
<organism evidence="2 3">
    <name type="scientific">Eleutherodactylus coqui</name>
    <name type="common">Puerto Rican coqui</name>
    <dbReference type="NCBI Taxonomy" id="57060"/>
    <lineage>
        <taxon>Eukaryota</taxon>
        <taxon>Metazoa</taxon>
        <taxon>Chordata</taxon>
        <taxon>Craniata</taxon>
        <taxon>Vertebrata</taxon>
        <taxon>Euteleostomi</taxon>
        <taxon>Amphibia</taxon>
        <taxon>Batrachia</taxon>
        <taxon>Anura</taxon>
        <taxon>Neobatrachia</taxon>
        <taxon>Hyloidea</taxon>
        <taxon>Eleutherodactylidae</taxon>
        <taxon>Eleutherodactylinae</taxon>
        <taxon>Eleutherodactylus</taxon>
        <taxon>Eleutherodactylus</taxon>
    </lineage>
</organism>
<name>A0A8J6B653_ELECQ</name>
<dbReference type="Proteomes" id="UP000770717">
    <property type="component" value="Unassembled WGS sequence"/>
</dbReference>
<evidence type="ECO:0000256" key="1">
    <source>
        <dbReference type="SAM" id="Phobius"/>
    </source>
</evidence>
<reference evidence="2" key="1">
    <citation type="thesis" date="2020" institute="ProQuest LLC" country="789 East Eisenhower Parkway, Ann Arbor, MI, USA">
        <title>Comparative Genomics and Chromosome Evolution.</title>
        <authorList>
            <person name="Mudd A.B."/>
        </authorList>
    </citation>
    <scope>NUCLEOTIDE SEQUENCE</scope>
    <source>
        <strain evidence="2">HN-11 Male</strain>
        <tissue evidence="2">Kidney and liver</tissue>
    </source>
</reference>
<sequence length="127" mass="14072">MLYGETSARSGIADAFYSLSYLYYGPLGTFSTIITGLIVSHLTGPTKREALAYGLLWRDLATVPTIKSTEMPPEADKTNLKFPNAENNHFILKANPAAQQRKGPRRLGENACFTFWPTNKVARESCI</sequence>